<dbReference type="STRING" id="999810.G2YQD9"/>
<reference evidence="2" key="1">
    <citation type="journal article" date="2011" name="PLoS Genet.">
        <title>Genomic analysis of the necrotrophic fungal pathogens Sclerotinia sclerotiorum and Botrytis cinerea.</title>
        <authorList>
            <person name="Amselem J."/>
            <person name="Cuomo C.A."/>
            <person name="van Kan J.A."/>
            <person name="Viaud M."/>
            <person name="Benito E.P."/>
            <person name="Couloux A."/>
            <person name="Coutinho P.M."/>
            <person name="de Vries R.P."/>
            <person name="Dyer P.S."/>
            <person name="Fillinger S."/>
            <person name="Fournier E."/>
            <person name="Gout L."/>
            <person name="Hahn M."/>
            <person name="Kohn L."/>
            <person name="Lapalu N."/>
            <person name="Plummer K.M."/>
            <person name="Pradier J.M."/>
            <person name="Quevillon E."/>
            <person name="Sharon A."/>
            <person name="Simon A."/>
            <person name="ten Have A."/>
            <person name="Tudzynski B."/>
            <person name="Tudzynski P."/>
            <person name="Wincker P."/>
            <person name="Andrew M."/>
            <person name="Anthouard V."/>
            <person name="Beever R.E."/>
            <person name="Beffa R."/>
            <person name="Benoit I."/>
            <person name="Bouzid O."/>
            <person name="Brault B."/>
            <person name="Chen Z."/>
            <person name="Choquer M."/>
            <person name="Collemare J."/>
            <person name="Cotton P."/>
            <person name="Danchin E.G."/>
            <person name="Da Silva C."/>
            <person name="Gautier A."/>
            <person name="Giraud C."/>
            <person name="Giraud T."/>
            <person name="Gonzalez C."/>
            <person name="Grossetete S."/>
            <person name="Guldener U."/>
            <person name="Henrissat B."/>
            <person name="Howlett B.J."/>
            <person name="Kodira C."/>
            <person name="Kretschmer M."/>
            <person name="Lappartient A."/>
            <person name="Leroch M."/>
            <person name="Levis C."/>
            <person name="Mauceli E."/>
            <person name="Neuveglise C."/>
            <person name="Oeser B."/>
            <person name="Pearson M."/>
            <person name="Poulain J."/>
            <person name="Poussereau N."/>
            <person name="Quesneville H."/>
            <person name="Rascle C."/>
            <person name="Schumacher J."/>
            <person name="Segurens B."/>
            <person name="Sexton A."/>
            <person name="Silva E."/>
            <person name="Sirven C."/>
            <person name="Soanes D.M."/>
            <person name="Talbot N.J."/>
            <person name="Templeton M."/>
            <person name="Yandava C."/>
            <person name="Yarden O."/>
            <person name="Zeng Q."/>
            <person name="Rollins J.A."/>
            <person name="Lebrun M.H."/>
            <person name="Dickman M."/>
        </authorList>
    </citation>
    <scope>NUCLEOTIDE SEQUENCE [LARGE SCALE GENOMIC DNA]</scope>
    <source>
        <strain evidence="2">T4</strain>
    </source>
</reference>
<dbReference type="Proteomes" id="UP000008177">
    <property type="component" value="Unplaced contigs"/>
</dbReference>
<organism evidence="1 2">
    <name type="scientific">Botryotinia fuckeliana (strain T4)</name>
    <name type="common">Noble rot fungus</name>
    <name type="synonym">Botrytis cinerea</name>
    <dbReference type="NCBI Taxonomy" id="999810"/>
    <lineage>
        <taxon>Eukaryota</taxon>
        <taxon>Fungi</taxon>
        <taxon>Dikarya</taxon>
        <taxon>Ascomycota</taxon>
        <taxon>Pezizomycotina</taxon>
        <taxon>Leotiomycetes</taxon>
        <taxon>Helotiales</taxon>
        <taxon>Sclerotiniaceae</taxon>
        <taxon>Botrytis</taxon>
    </lineage>
</organism>
<accession>G2YQD9</accession>
<protein>
    <submittedName>
        <fullName evidence="1">Uncharacterized protein</fullName>
    </submittedName>
</protein>
<gene>
    <name evidence="1" type="ORF">BofuT4_P133910.1</name>
</gene>
<sequence>MWNRSHGLVHQLKDTFSKEHLESQVLRAAKNHDLAFHAKIDPQLSHIAEYEGYMTGPAFDMNVDEQEQIEVATLELDRLYAIENCLLEDAFGARKRSRA</sequence>
<evidence type="ECO:0000313" key="2">
    <source>
        <dbReference type="Proteomes" id="UP000008177"/>
    </source>
</evidence>
<dbReference type="EMBL" id="FQ790348">
    <property type="protein sequence ID" value="CCD53837.1"/>
    <property type="molecule type" value="Genomic_DNA"/>
</dbReference>
<dbReference type="AlphaFoldDB" id="G2YQD9"/>
<proteinExistence type="predicted"/>
<dbReference type="InParanoid" id="G2YQD9"/>
<name>G2YQD9_BOTF4</name>
<dbReference type="HOGENOM" id="CLU_2320066_0_0_1"/>
<evidence type="ECO:0000313" key="1">
    <source>
        <dbReference type="EMBL" id="CCD53837.1"/>
    </source>
</evidence>